<feature type="region of interest" description="Disordered" evidence="1">
    <location>
        <begin position="176"/>
        <end position="196"/>
    </location>
</feature>
<evidence type="ECO:0000256" key="1">
    <source>
        <dbReference type="SAM" id="MobiDB-lite"/>
    </source>
</evidence>
<comment type="caution">
    <text evidence="2">The sequence shown here is derived from an EMBL/GenBank/DDBJ whole genome shotgun (WGS) entry which is preliminary data.</text>
</comment>
<gene>
    <name evidence="2" type="ORF">POM99_02265</name>
</gene>
<dbReference type="EMBL" id="JAROCY010000002">
    <property type="protein sequence ID" value="MDF8332015.1"/>
    <property type="molecule type" value="Genomic_DNA"/>
</dbReference>
<dbReference type="RefSeq" id="WP_277275175.1">
    <property type="nucleotide sequence ID" value="NZ_JAROCY010000002.1"/>
</dbReference>
<evidence type="ECO:0000313" key="3">
    <source>
        <dbReference type="Proteomes" id="UP001222770"/>
    </source>
</evidence>
<protein>
    <submittedName>
        <fullName evidence="2">Uncharacterized protein</fullName>
    </submittedName>
</protein>
<sequence>MEQQVSPADAALNIMRQWWWPSNPERPFAGKMDLSEALNRLAMDGAASPKSAILALLSRGDLLAEGSFRWRKYQGGEFYYLEEGAALIRANRWQTLQKLIADEWLFLSNDEWPDSQITLEKLEIRETEPYDWQPGQNQFSTALCPPDKSAWDSGYYEEWFSAWDISIWPLFVREDHPEPETEPTEPAITKAKGGRPPAADWELAALEIAGHYYRGDFKPKNIADVGRELASWLGNQDLHPSDSVIRIHAKRIFEAFEAWEHE</sequence>
<proteinExistence type="predicted"/>
<name>A0ABT6CDL7_9SPHN</name>
<organism evidence="2 3">
    <name type="scientific">Novosphingobium cyanobacteriorum</name>
    <dbReference type="NCBI Taxonomy" id="3024215"/>
    <lineage>
        <taxon>Bacteria</taxon>
        <taxon>Pseudomonadati</taxon>
        <taxon>Pseudomonadota</taxon>
        <taxon>Alphaproteobacteria</taxon>
        <taxon>Sphingomonadales</taxon>
        <taxon>Sphingomonadaceae</taxon>
        <taxon>Novosphingobium</taxon>
    </lineage>
</organism>
<accession>A0ABT6CDL7</accession>
<evidence type="ECO:0000313" key="2">
    <source>
        <dbReference type="EMBL" id="MDF8332015.1"/>
    </source>
</evidence>
<dbReference type="Proteomes" id="UP001222770">
    <property type="component" value="Unassembled WGS sequence"/>
</dbReference>
<reference evidence="2 3" key="1">
    <citation type="submission" date="2023-03" db="EMBL/GenBank/DDBJ databases">
        <title>Novosphingobium cyanobacteriorum sp. nov., isolated from a eutrophic reservoir during the Microcystis bloom period.</title>
        <authorList>
            <person name="Kang M."/>
            <person name="Le V."/>
            <person name="Ko S.-R."/>
            <person name="Lee S.-A."/>
            <person name="Ahn C.-Y."/>
        </authorList>
    </citation>
    <scope>NUCLEOTIDE SEQUENCE [LARGE SCALE GENOMIC DNA]</scope>
    <source>
        <strain evidence="2 3">HBC54</strain>
    </source>
</reference>
<keyword evidence="3" id="KW-1185">Reference proteome</keyword>